<sequence>MSDFDNYRKKTLAQERLKRYRKKRRLENQQTSRTIFSDDEHSDVGKLDNNFADYSFDELVTFEINGVLDDPDTPSILSVPSEEKRFERNHLTNESDSGTFVSADNHSCSRSHQDEGVDTETIDDEDELRPASVTEDDVDDLTDDCFMQYQEIQELREWALQSKLSLALLDRLLLILRKRLLPDLPKTAKTFLKTNSAKYDIEINEEDASEFVYFGIADPLRQTVNSVFHIDNTIHLLVNVDGLQLFKSSSQQFWPILCQIFSEENVYKPFPVAIYSARHKPTDVHKYLEKFINEVNELQANGLLIDGQMFNICIKSFICDRPARALLKSMKGHGGYWACERCEVRGERVERRIIYPIDDSAAERTDESFRQQTNAGHHIGESPLLAIQPPIDMVSTFVLDFMHLVCLGVMKKLLFYWVNNSSKRRLSYSGKILLSDYLVKIQKQIPCEFHRTTRALVEVDRFKAVEFKFILLYAGPVILRNVLNEDLYKHFLLLHTACRILCSKTRALIDCQNANNLLRKFVILMPQLYGEASIIGNVHNLCHLANDVQVMKCSISNITAFPFENALGQIKKLLRSGKRALAQACRRLHESFSISYRKVTLNSKVQILTQLNPDETGRIIIKRLKYDGITLTTKSPDNCVLLRNNIVLQIKEMFMSTATESVHIKGTKLKKKKSMLSYPCDSKYLHMWNVIAEPNSLETYKLEEVCQKMVTFTLDNDGRIKIFTMPLLHM</sequence>
<reference evidence="3" key="1">
    <citation type="submission" date="2025-08" db="UniProtKB">
        <authorList>
            <consortium name="RefSeq"/>
        </authorList>
    </citation>
    <scope>IDENTIFICATION</scope>
    <source>
        <strain evidence="3">USDA-PBARC FA_bdor</strain>
        <tissue evidence="3">Whole organism</tissue>
    </source>
</reference>
<evidence type="ECO:0000313" key="3">
    <source>
        <dbReference type="RefSeq" id="XP_011298410.1"/>
    </source>
</evidence>
<dbReference type="AlphaFoldDB" id="A0A9R1SWH7"/>
<gene>
    <name evidence="3" type="primary">LOC105263718</name>
</gene>
<dbReference type="RefSeq" id="XP_011298410.1">
    <property type="nucleotide sequence ID" value="XM_011300108.1"/>
</dbReference>
<dbReference type="Proteomes" id="UP000694866">
    <property type="component" value="Unplaced"/>
</dbReference>
<evidence type="ECO:0000313" key="2">
    <source>
        <dbReference type="Proteomes" id="UP000694866"/>
    </source>
</evidence>
<keyword evidence="2" id="KW-1185">Reference proteome</keyword>
<dbReference type="GeneID" id="105263718"/>
<proteinExistence type="predicted"/>
<organism evidence="2 3">
    <name type="scientific">Fopius arisanus</name>
    <dbReference type="NCBI Taxonomy" id="64838"/>
    <lineage>
        <taxon>Eukaryota</taxon>
        <taxon>Metazoa</taxon>
        <taxon>Ecdysozoa</taxon>
        <taxon>Arthropoda</taxon>
        <taxon>Hexapoda</taxon>
        <taxon>Insecta</taxon>
        <taxon>Pterygota</taxon>
        <taxon>Neoptera</taxon>
        <taxon>Endopterygota</taxon>
        <taxon>Hymenoptera</taxon>
        <taxon>Apocrita</taxon>
        <taxon>Ichneumonoidea</taxon>
        <taxon>Braconidae</taxon>
        <taxon>Opiinae</taxon>
        <taxon>Fopius</taxon>
    </lineage>
</organism>
<feature type="region of interest" description="Disordered" evidence="1">
    <location>
        <begin position="89"/>
        <end position="134"/>
    </location>
</feature>
<feature type="compositionally biased region" description="Polar residues" evidence="1">
    <location>
        <begin position="94"/>
        <end position="110"/>
    </location>
</feature>
<protein>
    <recommendedName>
        <fullName evidence="4">Transposase domain-containing protein</fullName>
    </recommendedName>
</protein>
<evidence type="ECO:0008006" key="4">
    <source>
        <dbReference type="Google" id="ProtNLM"/>
    </source>
</evidence>
<name>A0A9R1SWH7_9HYME</name>
<dbReference type="KEGG" id="fas:105263718"/>
<dbReference type="PANTHER" id="PTHR33053">
    <property type="entry name" value="PROTEIN, PUTATIVE-RELATED"/>
    <property type="match status" value="1"/>
</dbReference>
<dbReference type="PANTHER" id="PTHR33053:SF9">
    <property type="entry name" value="AGAP000105-PA"/>
    <property type="match status" value="1"/>
</dbReference>
<accession>A0A9R1SWH7</accession>
<evidence type="ECO:0000256" key="1">
    <source>
        <dbReference type="SAM" id="MobiDB-lite"/>
    </source>
</evidence>
<feature type="compositionally biased region" description="Acidic residues" evidence="1">
    <location>
        <begin position="116"/>
        <end position="127"/>
    </location>
</feature>
<dbReference type="OrthoDB" id="7700589at2759"/>